<dbReference type="PANTHER" id="PTHR34203">
    <property type="entry name" value="METHYLTRANSFERASE, FKBM FAMILY PROTEIN"/>
    <property type="match status" value="1"/>
</dbReference>
<dbReference type="Pfam" id="PF05050">
    <property type="entry name" value="Methyltransf_21"/>
    <property type="match status" value="1"/>
</dbReference>
<dbReference type="AlphaFoldDB" id="A0ABD3RIH1"/>
<organism evidence="2 3">
    <name type="scientific">Cyclostephanos tholiformis</name>
    <dbReference type="NCBI Taxonomy" id="382380"/>
    <lineage>
        <taxon>Eukaryota</taxon>
        <taxon>Sar</taxon>
        <taxon>Stramenopiles</taxon>
        <taxon>Ochrophyta</taxon>
        <taxon>Bacillariophyta</taxon>
        <taxon>Coscinodiscophyceae</taxon>
        <taxon>Thalassiosirophycidae</taxon>
        <taxon>Stephanodiscales</taxon>
        <taxon>Stephanodiscaceae</taxon>
        <taxon>Cyclostephanos</taxon>
    </lineage>
</organism>
<dbReference type="NCBIfam" id="TIGR01444">
    <property type="entry name" value="fkbM_fam"/>
    <property type="match status" value="1"/>
</dbReference>
<evidence type="ECO:0000313" key="2">
    <source>
        <dbReference type="EMBL" id="KAL3811506.1"/>
    </source>
</evidence>
<gene>
    <name evidence="2" type="ORF">ACHAXA_000410</name>
</gene>
<reference evidence="2 3" key="1">
    <citation type="submission" date="2024-10" db="EMBL/GenBank/DDBJ databases">
        <title>Updated reference genomes for cyclostephanoid diatoms.</title>
        <authorList>
            <person name="Roberts W.R."/>
            <person name="Alverson A.J."/>
        </authorList>
    </citation>
    <scope>NUCLEOTIDE SEQUENCE [LARGE SCALE GENOMIC DNA]</scope>
    <source>
        <strain evidence="2 3">AJA228-03</strain>
    </source>
</reference>
<dbReference type="SUPFAM" id="SSF53335">
    <property type="entry name" value="S-adenosyl-L-methionine-dependent methyltransferases"/>
    <property type="match status" value="1"/>
</dbReference>
<keyword evidence="3" id="KW-1185">Reference proteome</keyword>
<name>A0ABD3RIH1_9STRA</name>
<proteinExistence type="predicted"/>
<dbReference type="InterPro" id="IPR006342">
    <property type="entry name" value="FkbM_mtfrase"/>
</dbReference>
<dbReference type="InterPro" id="IPR052514">
    <property type="entry name" value="SAM-dependent_MTase"/>
</dbReference>
<dbReference type="EMBL" id="JALLPB020000256">
    <property type="protein sequence ID" value="KAL3811506.1"/>
    <property type="molecule type" value="Genomic_DNA"/>
</dbReference>
<sequence length="303" mass="34124">MSWKIPKTVLGDKIEWDLSLIPGRPKRGRWTGKDDQLWRCRKTKKFEASLLNNLPHGASFVDAGAHFGDTVMTMALYARDTLRRDDIRFVAFEPNPRKARFIEECAAANGFSSENFRVICCVLGDETSIGGAVARRGHGRNWCEFDGRTSYTKVMPRDGDVNSVANIDDDDSCGSDPTSSCNVLLDVHRLDDYYDQIHPLGFLHIDVEGWEARVIAGASFLLTAFENPTVATSRCYVLAETFSRKEARSRGPDFSDTHEDDILKAMSKFSFTRGNDVVDIERNLFFARGDNKDRTLETSAKIF</sequence>
<comment type="caution">
    <text evidence="2">The sequence shown here is derived from an EMBL/GenBank/DDBJ whole genome shotgun (WGS) entry which is preliminary data.</text>
</comment>
<dbReference type="PANTHER" id="PTHR34203:SF15">
    <property type="entry name" value="SLL1173 PROTEIN"/>
    <property type="match status" value="1"/>
</dbReference>
<protein>
    <recommendedName>
        <fullName evidence="1">Methyltransferase FkbM domain-containing protein</fullName>
    </recommendedName>
</protein>
<dbReference type="InterPro" id="IPR029063">
    <property type="entry name" value="SAM-dependent_MTases_sf"/>
</dbReference>
<accession>A0ABD3RIH1</accession>
<evidence type="ECO:0000259" key="1">
    <source>
        <dbReference type="Pfam" id="PF05050"/>
    </source>
</evidence>
<dbReference type="Proteomes" id="UP001530377">
    <property type="component" value="Unassembled WGS sequence"/>
</dbReference>
<dbReference type="Gene3D" id="3.40.50.150">
    <property type="entry name" value="Vaccinia Virus protein VP39"/>
    <property type="match status" value="1"/>
</dbReference>
<feature type="domain" description="Methyltransferase FkbM" evidence="1">
    <location>
        <begin position="62"/>
        <end position="225"/>
    </location>
</feature>
<evidence type="ECO:0000313" key="3">
    <source>
        <dbReference type="Proteomes" id="UP001530377"/>
    </source>
</evidence>